<organism evidence="2 3">
    <name type="scientific">Pleurodeles waltl</name>
    <name type="common">Iberian ribbed newt</name>
    <dbReference type="NCBI Taxonomy" id="8319"/>
    <lineage>
        <taxon>Eukaryota</taxon>
        <taxon>Metazoa</taxon>
        <taxon>Chordata</taxon>
        <taxon>Craniata</taxon>
        <taxon>Vertebrata</taxon>
        <taxon>Euteleostomi</taxon>
        <taxon>Amphibia</taxon>
        <taxon>Batrachia</taxon>
        <taxon>Caudata</taxon>
        <taxon>Salamandroidea</taxon>
        <taxon>Salamandridae</taxon>
        <taxon>Pleurodelinae</taxon>
        <taxon>Pleurodeles</taxon>
    </lineage>
</organism>
<sequence length="110" mass="11148">MRAAGTPRGAAAMPCCPGTSPAAPPLGSGRSRVSLVARSQAGESTVTFSSGLGHPAPANAPRTSARPRAHAGPYRSRPAVSIFSPVVCVVVATLGNSRHGVWPTGFCQDR</sequence>
<dbReference type="AlphaFoldDB" id="A0AAV7SJH9"/>
<accession>A0AAV7SJH9</accession>
<evidence type="ECO:0000313" key="2">
    <source>
        <dbReference type="EMBL" id="KAJ1164192.1"/>
    </source>
</evidence>
<feature type="region of interest" description="Disordered" evidence="1">
    <location>
        <begin position="45"/>
        <end position="75"/>
    </location>
</feature>
<feature type="region of interest" description="Disordered" evidence="1">
    <location>
        <begin position="1"/>
        <end position="32"/>
    </location>
</feature>
<dbReference type="EMBL" id="JANPWB010000008">
    <property type="protein sequence ID" value="KAJ1164192.1"/>
    <property type="molecule type" value="Genomic_DNA"/>
</dbReference>
<reference evidence="2" key="1">
    <citation type="journal article" date="2022" name="bioRxiv">
        <title>Sequencing and chromosome-scale assembly of the giantPleurodeles waltlgenome.</title>
        <authorList>
            <person name="Brown T."/>
            <person name="Elewa A."/>
            <person name="Iarovenko S."/>
            <person name="Subramanian E."/>
            <person name="Araus A.J."/>
            <person name="Petzold A."/>
            <person name="Susuki M."/>
            <person name="Suzuki K.-i.T."/>
            <person name="Hayashi T."/>
            <person name="Toyoda A."/>
            <person name="Oliveira C."/>
            <person name="Osipova E."/>
            <person name="Leigh N.D."/>
            <person name="Simon A."/>
            <person name="Yun M.H."/>
        </authorList>
    </citation>
    <scope>NUCLEOTIDE SEQUENCE</scope>
    <source>
        <strain evidence="2">20211129_DDA</strain>
        <tissue evidence="2">Liver</tissue>
    </source>
</reference>
<gene>
    <name evidence="2" type="ORF">NDU88_004637</name>
</gene>
<keyword evidence="3" id="KW-1185">Reference proteome</keyword>
<evidence type="ECO:0000313" key="3">
    <source>
        <dbReference type="Proteomes" id="UP001066276"/>
    </source>
</evidence>
<name>A0AAV7SJH9_PLEWA</name>
<comment type="caution">
    <text evidence="2">The sequence shown here is derived from an EMBL/GenBank/DDBJ whole genome shotgun (WGS) entry which is preliminary data.</text>
</comment>
<proteinExistence type="predicted"/>
<dbReference type="Proteomes" id="UP001066276">
    <property type="component" value="Chromosome 4_2"/>
</dbReference>
<protein>
    <recommendedName>
        <fullName evidence="4">Secreted protein</fullName>
    </recommendedName>
</protein>
<evidence type="ECO:0008006" key="4">
    <source>
        <dbReference type="Google" id="ProtNLM"/>
    </source>
</evidence>
<evidence type="ECO:0000256" key="1">
    <source>
        <dbReference type="SAM" id="MobiDB-lite"/>
    </source>
</evidence>